<dbReference type="InterPro" id="IPR027417">
    <property type="entry name" value="P-loop_NTPase"/>
</dbReference>
<dbReference type="OrthoDB" id="9802264at2"/>
<dbReference type="RefSeq" id="WP_153714197.1">
    <property type="nucleotide sequence ID" value="NZ_CP045871.1"/>
</dbReference>
<evidence type="ECO:0000256" key="2">
    <source>
        <dbReference type="ARBA" id="ARBA00022475"/>
    </source>
</evidence>
<evidence type="ECO:0000313" key="10">
    <source>
        <dbReference type="Proteomes" id="UP000388235"/>
    </source>
</evidence>
<dbReference type="EMBL" id="CP045871">
    <property type="protein sequence ID" value="QGG80693.1"/>
    <property type="molecule type" value="Genomic_DNA"/>
</dbReference>
<evidence type="ECO:0000256" key="7">
    <source>
        <dbReference type="ARBA" id="ARBA00023136"/>
    </source>
</evidence>
<protein>
    <submittedName>
        <fullName evidence="9">ATP-binding cassette domain-containing protein</fullName>
    </submittedName>
</protein>
<dbReference type="PANTHER" id="PTHR42781:SF1">
    <property type="entry name" value="THIAMINE IMPORT ATP-BINDING PROTEIN THIQ"/>
    <property type="match status" value="1"/>
</dbReference>
<sequence>MLRVDQLTYTYPEYPPLVFDFSVAAGAMLGVVGPSGAGKSTLFNLLAGFLVADSGDIRWGDQSVLAQGPSHRPFAVLFQGDNLFEHLSVLDNVGLGLSPRLLDPVQRQVCAAALATLDIGELAQRLPGELSGGQQQRVALARCLVSPRPVMLLDEPFSALDPASREDALAAVSQVNRQGKTVLLITHDAADLERLGAPSYRIGD</sequence>
<dbReference type="GO" id="GO:0016887">
    <property type="term" value="F:ATP hydrolysis activity"/>
    <property type="evidence" value="ECO:0007669"/>
    <property type="project" value="InterPro"/>
</dbReference>
<dbReference type="AlphaFoldDB" id="A0A5Q2QBN2"/>
<dbReference type="KEGG" id="llp:GH975_08980"/>
<evidence type="ECO:0000313" key="9">
    <source>
        <dbReference type="EMBL" id="QGG80693.1"/>
    </source>
</evidence>
<evidence type="ECO:0000256" key="5">
    <source>
        <dbReference type="ARBA" id="ARBA00022840"/>
    </source>
</evidence>
<keyword evidence="3" id="KW-0997">Cell inner membrane</keyword>
<proteinExistence type="predicted"/>
<keyword evidence="4" id="KW-0547">Nucleotide-binding</keyword>
<keyword evidence="7" id="KW-0472">Membrane</keyword>
<reference evidence="9 10" key="1">
    <citation type="submission" date="2019-11" db="EMBL/GenBank/DDBJ databases">
        <authorList>
            <person name="Khan S.A."/>
            <person name="Jeon C.O."/>
            <person name="Chun B.H."/>
        </authorList>
    </citation>
    <scope>NUCLEOTIDE SEQUENCE [LARGE SCALE GENOMIC DNA]</scope>
    <source>
        <strain evidence="9 10">IMCC 1097</strain>
    </source>
</reference>
<feature type="domain" description="ABC transporter" evidence="8">
    <location>
        <begin position="2"/>
        <end position="204"/>
    </location>
</feature>
<dbReference type="InterPro" id="IPR017871">
    <property type="entry name" value="ABC_transporter-like_CS"/>
</dbReference>
<dbReference type="InterPro" id="IPR003439">
    <property type="entry name" value="ABC_transporter-like_ATP-bd"/>
</dbReference>
<evidence type="ECO:0000259" key="8">
    <source>
        <dbReference type="PROSITE" id="PS50893"/>
    </source>
</evidence>
<dbReference type="Pfam" id="PF00005">
    <property type="entry name" value="ABC_tran"/>
    <property type="match status" value="1"/>
</dbReference>
<dbReference type="Gene3D" id="3.40.50.300">
    <property type="entry name" value="P-loop containing nucleotide triphosphate hydrolases"/>
    <property type="match status" value="1"/>
</dbReference>
<keyword evidence="2" id="KW-1003">Cell membrane</keyword>
<keyword evidence="5 9" id="KW-0067">ATP-binding</keyword>
<evidence type="ECO:0000256" key="4">
    <source>
        <dbReference type="ARBA" id="ARBA00022741"/>
    </source>
</evidence>
<dbReference type="SUPFAM" id="SSF52540">
    <property type="entry name" value="P-loop containing nucleoside triphosphate hydrolases"/>
    <property type="match status" value="1"/>
</dbReference>
<keyword evidence="10" id="KW-1185">Reference proteome</keyword>
<organism evidence="9 10">
    <name type="scientific">Litorivicinus lipolyticus</name>
    <dbReference type="NCBI Taxonomy" id="418701"/>
    <lineage>
        <taxon>Bacteria</taxon>
        <taxon>Pseudomonadati</taxon>
        <taxon>Pseudomonadota</taxon>
        <taxon>Gammaproteobacteria</taxon>
        <taxon>Oceanospirillales</taxon>
        <taxon>Litorivicinaceae</taxon>
        <taxon>Litorivicinus</taxon>
    </lineage>
</organism>
<accession>A0A5Q2QBN2</accession>
<dbReference type="PROSITE" id="PS00211">
    <property type="entry name" value="ABC_TRANSPORTER_1"/>
    <property type="match status" value="1"/>
</dbReference>
<evidence type="ECO:0000256" key="1">
    <source>
        <dbReference type="ARBA" id="ARBA00022448"/>
    </source>
</evidence>
<dbReference type="Proteomes" id="UP000388235">
    <property type="component" value="Chromosome"/>
</dbReference>
<evidence type="ECO:0000256" key="3">
    <source>
        <dbReference type="ARBA" id="ARBA00022519"/>
    </source>
</evidence>
<evidence type="ECO:0000256" key="6">
    <source>
        <dbReference type="ARBA" id="ARBA00022967"/>
    </source>
</evidence>
<dbReference type="GO" id="GO:0005524">
    <property type="term" value="F:ATP binding"/>
    <property type="evidence" value="ECO:0007669"/>
    <property type="project" value="UniProtKB-KW"/>
</dbReference>
<dbReference type="PANTHER" id="PTHR42781">
    <property type="entry name" value="SPERMIDINE/PUTRESCINE IMPORT ATP-BINDING PROTEIN POTA"/>
    <property type="match status" value="1"/>
</dbReference>
<dbReference type="SMART" id="SM00382">
    <property type="entry name" value="AAA"/>
    <property type="match status" value="1"/>
</dbReference>
<dbReference type="PROSITE" id="PS50893">
    <property type="entry name" value="ABC_TRANSPORTER_2"/>
    <property type="match status" value="1"/>
</dbReference>
<name>A0A5Q2QBN2_9GAMM</name>
<gene>
    <name evidence="9" type="ORF">GH975_08980</name>
</gene>
<keyword evidence="1" id="KW-0813">Transport</keyword>
<dbReference type="InterPro" id="IPR050093">
    <property type="entry name" value="ABC_SmlMolc_Importer"/>
</dbReference>
<dbReference type="InterPro" id="IPR003593">
    <property type="entry name" value="AAA+_ATPase"/>
</dbReference>
<keyword evidence="6" id="KW-1278">Translocase</keyword>